<reference evidence="2" key="1">
    <citation type="journal article" date="2016" name="Nat. Biotechnol.">
        <title>Sequencing wild and cultivated cassava and related species reveals extensive interspecific hybridization and genetic diversity.</title>
        <authorList>
            <person name="Bredeson J.V."/>
            <person name="Lyons J.B."/>
            <person name="Prochnik S.E."/>
            <person name="Wu G.A."/>
            <person name="Ha C.M."/>
            <person name="Edsinger-Gonzales E."/>
            <person name="Grimwood J."/>
            <person name="Schmutz J."/>
            <person name="Rabbi I.Y."/>
            <person name="Egesi C."/>
            <person name="Nauluvula P."/>
            <person name="Lebot V."/>
            <person name="Ndunguru J."/>
            <person name="Mkamilo G."/>
            <person name="Bart R.S."/>
            <person name="Setter T.L."/>
            <person name="Gleadow R.M."/>
            <person name="Kulakow P."/>
            <person name="Ferguson M.E."/>
            <person name="Rounsley S."/>
            <person name="Rokhsar D.S."/>
        </authorList>
    </citation>
    <scope>NUCLEOTIDE SEQUENCE [LARGE SCALE GENOMIC DNA]</scope>
    <source>
        <strain evidence="2">cv. AM560-2</strain>
    </source>
</reference>
<dbReference type="EMBL" id="CM004392">
    <property type="protein sequence ID" value="KAG8652870.1"/>
    <property type="molecule type" value="Genomic_DNA"/>
</dbReference>
<protein>
    <submittedName>
        <fullName evidence="1">Uncharacterized protein</fullName>
    </submittedName>
</protein>
<evidence type="ECO:0000313" key="2">
    <source>
        <dbReference type="Proteomes" id="UP000091857"/>
    </source>
</evidence>
<accession>A0ACB7HK14</accession>
<sequence length="120" mass="12663">MACGMKFQGVKVGLLLMMLLSLAAIVVADIDCSTVTGLLSTCSTFIIYGYPDPLPGSSCCDAMVSLRLMAESGDNRRFVCRCFMGLIAAYNPLGTAIATLPGFCGIHLGFTVYPNTDCTS</sequence>
<evidence type="ECO:0000313" key="1">
    <source>
        <dbReference type="EMBL" id="KAG8652870.1"/>
    </source>
</evidence>
<name>A0ACB7HK14_MANES</name>
<proteinExistence type="predicted"/>
<comment type="caution">
    <text evidence="1">The sequence shown here is derived from an EMBL/GenBank/DDBJ whole genome shotgun (WGS) entry which is preliminary data.</text>
</comment>
<organism evidence="1 2">
    <name type="scientific">Manihot esculenta</name>
    <name type="common">Cassava</name>
    <name type="synonym">Jatropha manihot</name>
    <dbReference type="NCBI Taxonomy" id="3983"/>
    <lineage>
        <taxon>Eukaryota</taxon>
        <taxon>Viridiplantae</taxon>
        <taxon>Streptophyta</taxon>
        <taxon>Embryophyta</taxon>
        <taxon>Tracheophyta</taxon>
        <taxon>Spermatophyta</taxon>
        <taxon>Magnoliopsida</taxon>
        <taxon>eudicotyledons</taxon>
        <taxon>Gunneridae</taxon>
        <taxon>Pentapetalae</taxon>
        <taxon>rosids</taxon>
        <taxon>fabids</taxon>
        <taxon>Malpighiales</taxon>
        <taxon>Euphorbiaceae</taxon>
        <taxon>Crotonoideae</taxon>
        <taxon>Manihoteae</taxon>
        <taxon>Manihot</taxon>
    </lineage>
</organism>
<gene>
    <name evidence="1" type="ORF">MANES_06G145100v8</name>
</gene>
<dbReference type="Proteomes" id="UP000091857">
    <property type="component" value="Chromosome 6"/>
</dbReference>
<keyword evidence="2" id="KW-1185">Reference proteome</keyword>